<dbReference type="PANTHER" id="PTHR37540:SF5">
    <property type="entry name" value="TRANSCRIPTION FACTOR DOMAIN-CONTAINING PROTEIN"/>
    <property type="match status" value="1"/>
</dbReference>
<evidence type="ECO:0000313" key="3">
    <source>
        <dbReference type="Proteomes" id="UP001239445"/>
    </source>
</evidence>
<feature type="region of interest" description="Disordered" evidence="1">
    <location>
        <begin position="50"/>
        <end position="85"/>
    </location>
</feature>
<dbReference type="PANTHER" id="PTHR37540">
    <property type="entry name" value="TRANSCRIPTION FACTOR (ACR-2), PUTATIVE-RELATED-RELATED"/>
    <property type="match status" value="1"/>
</dbReference>
<dbReference type="EMBL" id="MU839831">
    <property type="protein sequence ID" value="KAK1756652.1"/>
    <property type="molecule type" value="Genomic_DNA"/>
</dbReference>
<reference evidence="2" key="1">
    <citation type="submission" date="2023-06" db="EMBL/GenBank/DDBJ databases">
        <title>Genome-scale phylogeny and comparative genomics of the fungal order Sordariales.</title>
        <authorList>
            <consortium name="Lawrence Berkeley National Laboratory"/>
            <person name="Hensen N."/>
            <person name="Bonometti L."/>
            <person name="Westerberg I."/>
            <person name="Brannstrom I.O."/>
            <person name="Guillou S."/>
            <person name="Cros-Aarteil S."/>
            <person name="Calhoun S."/>
            <person name="Haridas S."/>
            <person name="Kuo A."/>
            <person name="Mondo S."/>
            <person name="Pangilinan J."/>
            <person name="Riley R."/>
            <person name="Labutti K."/>
            <person name="Andreopoulos B."/>
            <person name="Lipzen A."/>
            <person name="Chen C."/>
            <person name="Yanf M."/>
            <person name="Daum C."/>
            <person name="Ng V."/>
            <person name="Clum A."/>
            <person name="Steindorff A."/>
            <person name="Ohm R."/>
            <person name="Martin F."/>
            <person name="Silar P."/>
            <person name="Natvig D."/>
            <person name="Lalanne C."/>
            <person name="Gautier V."/>
            <person name="Ament-Velasquez S.L."/>
            <person name="Kruys A."/>
            <person name="Hutchinson M.I."/>
            <person name="Powell A.J."/>
            <person name="Barry K."/>
            <person name="Miller A.N."/>
            <person name="Grigoriev I.V."/>
            <person name="Debuchy R."/>
            <person name="Gladieux P."/>
            <person name="Thoren M.H."/>
            <person name="Johannesson H."/>
        </authorList>
    </citation>
    <scope>NUCLEOTIDE SEQUENCE</scope>
    <source>
        <strain evidence="2">PSN4</strain>
    </source>
</reference>
<accession>A0AAJ0BGZ4</accession>
<feature type="region of interest" description="Disordered" evidence="1">
    <location>
        <begin position="244"/>
        <end position="266"/>
    </location>
</feature>
<evidence type="ECO:0000256" key="1">
    <source>
        <dbReference type="SAM" id="MobiDB-lite"/>
    </source>
</evidence>
<keyword evidence="3" id="KW-1185">Reference proteome</keyword>
<name>A0AAJ0BGZ4_9PEZI</name>
<protein>
    <submittedName>
        <fullName evidence="2">Uncharacterized protein</fullName>
    </submittedName>
</protein>
<proteinExistence type="predicted"/>
<organism evidence="2 3">
    <name type="scientific">Echria macrotheca</name>
    <dbReference type="NCBI Taxonomy" id="438768"/>
    <lineage>
        <taxon>Eukaryota</taxon>
        <taxon>Fungi</taxon>
        <taxon>Dikarya</taxon>
        <taxon>Ascomycota</taxon>
        <taxon>Pezizomycotina</taxon>
        <taxon>Sordariomycetes</taxon>
        <taxon>Sordariomycetidae</taxon>
        <taxon>Sordariales</taxon>
        <taxon>Schizotheciaceae</taxon>
        <taxon>Echria</taxon>
    </lineage>
</organism>
<evidence type="ECO:0000313" key="2">
    <source>
        <dbReference type="EMBL" id="KAK1756652.1"/>
    </source>
</evidence>
<sequence>MDSGRYQRVRFLHITNPTAVDGKVRRQIRSHAARETHARSRRVLMMNHLGKDRDSTSPGSGVPAADIAPEPKENPLPSPLTHLSSDRKDPFSAFSRPLGPIEHYLLDHYVHVFIPTSARVCDAIKASPDGDYYARHMTVDWVPLALADEGLLSGILITACRDLSGCAFDPAQKRLFAMMAIRYKVICLKALNDALGVESTAVKDSSLAKVITLVTDEVRDHVLHPGFSTLLIISLPDCSRKPRGMPEPCARGNEDGRSAWGDSKPRTQRAFGIRSFETDT</sequence>
<comment type="caution">
    <text evidence="2">The sequence shown here is derived from an EMBL/GenBank/DDBJ whole genome shotgun (WGS) entry which is preliminary data.</text>
</comment>
<dbReference type="Proteomes" id="UP001239445">
    <property type="component" value="Unassembled WGS sequence"/>
</dbReference>
<gene>
    <name evidence="2" type="ORF">QBC47DRAFT_297379</name>
</gene>
<dbReference type="AlphaFoldDB" id="A0AAJ0BGZ4"/>